<sequence length="49" mass="5411">MYAGCRSPHAETLELYRIVSGLQVTNACITNSQCSSKLILNKFACKCFP</sequence>
<reference evidence="1" key="1">
    <citation type="submission" date="2015-12" db="EMBL/GenBank/DDBJ databases">
        <title>Update maize B73 reference genome by single molecule sequencing technologies.</title>
        <authorList>
            <consortium name="Maize Genome Sequencing Project"/>
            <person name="Ware D."/>
        </authorList>
    </citation>
    <scope>NUCLEOTIDE SEQUENCE</scope>
    <source>
        <tissue evidence="1">Seedling</tissue>
    </source>
</reference>
<dbReference type="AlphaFoldDB" id="A0A1D6QCC8"/>
<organism evidence="1">
    <name type="scientific">Zea mays</name>
    <name type="common">Maize</name>
    <dbReference type="NCBI Taxonomy" id="4577"/>
    <lineage>
        <taxon>Eukaryota</taxon>
        <taxon>Viridiplantae</taxon>
        <taxon>Streptophyta</taxon>
        <taxon>Embryophyta</taxon>
        <taxon>Tracheophyta</taxon>
        <taxon>Spermatophyta</taxon>
        <taxon>Magnoliopsida</taxon>
        <taxon>Liliopsida</taxon>
        <taxon>Poales</taxon>
        <taxon>Poaceae</taxon>
        <taxon>PACMAD clade</taxon>
        <taxon>Panicoideae</taxon>
        <taxon>Andropogonodae</taxon>
        <taxon>Andropogoneae</taxon>
        <taxon>Tripsacinae</taxon>
        <taxon>Zea</taxon>
    </lineage>
</organism>
<feature type="non-terminal residue" evidence="1">
    <location>
        <position position="49"/>
    </location>
</feature>
<proteinExistence type="predicted"/>
<protein>
    <submittedName>
        <fullName evidence="1">Uncharacterized protein</fullName>
    </submittedName>
</protein>
<accession>A0A1D6QCC8</accession>
<gene>
    <name evidence="1" type="ORF">ZEAMMB73_Zm00001d052047</name>
</gene>
<dbReference type="EMBL" id="CM000780">
    <property type="protein sequence ID" value="AQK55878.1"/>
    <property type="molecule type" value="Genomic_DNA"/>
</dbReference>
<name>A0A1D6QCC8_MAIZE</name>
<evidence type="ECO:0000313" key="1">
    <source>
        <dbReference type="EMBL" id="AQK55878.1"/>
    </source>
</evidence>